<dbReference type="EMBL" id="AP035884">
    <property type="protein sequence ID" value="BFP56865.1"/>
    <property type="molecule type" value="Genomic_DNA"/>
</dbReference>
<sequence length="120" mass="12728">MESWLRVEPAAPGALWSHTAGLRDLVTPCVINPEIEDEAGAPSLRNWMLRWAVDGTEVVVPVAAHVLGPRQGRQQRCGGSRGVLVSGTGPDWVTAPRPGDCMGLKAWRSGGSCSCSIRGP</sequence>
<evidence type="ECO:0000313" key="1">
    <source>
        <dbReference type="EMBL" id="BFP56865.1"/>
    </source>
</evidence>
<name>A0AB33KW43_9ACTN</name>
<dbReference type="KEGG" id="stcm:SCMC78_66720"/>
<organism evidence="1">
    <name type="scientific">Streptomyces sp. CMC78</name>
    <dbReference type="NCBI Taxonomy" id="3231512"/>
    <lineage>
        <taxon>Bacteria</taxon>
        <taxon>Bacillati</taxon>
        <taxon>Actinomycetota</taxon>
        <taxon>Actinomycetes</taxon>
        <taxon>Kitasatosporales</taxon>
        <taxon>Streptomycetaceae</taxon>
        <taxon>Streptomyces</taxon>
    </lineage>
</organism>
<gene>
    <name evidence="1" type="ORF">SCMC78_66720</name>
</gene>
<dbReference type="AlphaFoldDB" id="A0AB33KW43"/>
<proteinExistence type="predicted"/>
<accession>A0AB33KW43</accession>
<protein>
    <submittedName>
        <fullName evidence="1">Uncharacterized protein</fullName>
    </submittedName>
</protein>
<reference evidence="1" key="1">
    <citation type="submission" date="2024-07" db="EMBL/GenBank/DDBJ databases">
        <title>Complete genome sequences of cellulolytic bacteria, Kitasatospora sp. CMC57 and Streptomyces sp. CMC78, isolated from Japanese agricultural soil.</title>
        <authorList>
            <person name="Hashimoto T."/>
            <person name="Ito M."/>
            <person name="Iwamoto M."/>
            <person name="Fukahori D."/>
            <person name="Shoda T."/>
            <person name="Sakoda M."/>
            <person name="Morohoshi T."/>
            <person name="Mitsuboshi M."/>
            <person name="Nishizawa T."/>
        </authorList>
    </citation>
    <scope>NUCLEOTIDE SEQUENCE</scope>
    <source>
        <strain evidence="1">CMC78</strain>
    </source>
</reference>